<accession>A0ABS1CV57</accession>
<evidence type="ECO:0000259" key="7">
    <source>
        <dbReference type="Pfam" id="PF00482"/>
    </source>
</evidence>
<proteinExistence type="predicted"/>
<keyword evidence="3 6" id="KW-0812">Transmembrane</keyword>
<sequence>PAETAAEFRRIADRLAIGLPLDQALAETAHRNGVPEYRFFATALALQAQTGGGLAETLENLAEVIRKPVGLRERAHALASEARTSAGILVALPFITGGALAAINPDYFALLFKDPGGQAILGLAIGLLLAGILVMRTIIRRSLS</sequence>
<dbReference type="Gene3D" id="1.20.81.30">
    <property type="entry name" value="Type II secretion system (T2SS), domain F"/>
    <property type="match status" value="1"/>
</dbReference>
<evidence type="ECO:0000256" key="6">
    <source>
        <dbReference type="SAM" id="Phobius"/>
    </source>
</evidence>
<feature type="domain" description="Type II secretion system protein GspF" evidence="7">
    <location>
        <begin position="4"/>
        <end position="97"/>
    </location>
</feature>
<evidence type="ECO:0000256" key="4">
    <source>
        <dbReference type="ARBA" id="ARBA00022989"/>
    </source>
</evidence>
<keyword evidence="5 6" id="KW-0472">Membrane</keyword>
<evidence type="ECO:0000256" key="3">
    <source>
        <dbReference type="ARBA" id="ARBA00022692"/>
    </source>
</evidence>
<keyword evidence="4 6" id="KW-1133">Transmembrane helix</keyword>
<keyword evidence="9" id="KW-1185">Reference proteome</keyword>
<dbReference type="Pfam" id="PF00482">
    <property type="entry name" value="T2SSF"/>
    <property type="match status" value="1"/>
</dbReference>
<dbReference type="PANTHER" id="PTHR35007">
    <property type="entry name" value="INTEGRAL MEMBRANE PROTEIN-RELATED"/>
    <property type="match status" value="1"/>
</dbReference>
<dbReference type="InterPro" id="IPR042094">
    <property type="entry name" value="T2SS_GspF_sf"/>
</dbReference>
<dbReference type="EMBL" id="NRSG01000048">
    <property type="protein sequence ID" value="MBK1658377.1"/>
    <property type="molecule type" value="Genomic_DNA"/>
</dbReference>
<feature type="non-terminal residue" evidence="8">
    <location>
        <position position="1"/>
    </location>
</feature>
<evidence type="ECO:0000313" key="9">
    <source>
        <dbReference type="Proteomes" id="UP000697995"/>
    </source>
</evidence>
<dbReference type="Proteomes" id="UP000697995">
    <property type="component" value="Unassembled WGS sequence"/>
</dbReference>
<evidence type="ECO:0000256" key="5">
    <source>
        <dbReference type="ARBA" id="ARBA00023136"/>
    </source>
</evidence>
<feature type="transmembrane region" description="Helical" evidence="6">
    <location>
        <begin position="119"/>
        <end position="139"/>
    </location>
</feature>
<organism evidence="8 9">
    <name type="scientific">Paracraurococcus ruber</name>
    <dbReference type="NCBI Taxonomy" id="77675"/>
    <lineage>
        <taxon>Bacteria</taxon>
        <taxon>Pseudomonadati</taxon>
        <taxon>Pseudomonadota</taxon>
        <taxon>Alphaproteobacteria</taxon>
        <taxon>Acetobacterales</taxon>
        <taxon>Roseomonadaceae</taxon>
        <taxon>Paracraurococcus</taxon>
    </lineage>
</organism>
<evidence type="ECO:0000256" key="2">
    <source>
        <dbReference type="ARBA" id="ARBA00022475"/>
    </source>
</evidence>
<reference evidence="8 9" key="1">
    <citation type="journal article" date="2020" name="Microorganisms">
        <title>Osmotic Adaptation and Compatible Solute Biosynthesis of Phototrophic Bacteria as Revealed from Genome Analyses.</title>
        <authorList>
            <person name="Imhoff J.F."/>
            <person name="Rahn T."/>
            <person name="Kunzel S."/>
            <person name="Keller A."/>
            <person name="Neulinger S.C."/>
        </authorList>
    </citation>
    <scope>NUCLEOTIDE SEQUENCE [LARGE SCALE GENOMIC DNA]</scope>
    <source>
        <strain evidence="8 9">DSM 15382</strain>
    </source>
</reference>
<comment type="caution">
    <text evidence="8">The sequence shown here is derived from an EMBL/GenBank/DDBJ whole genome shotgun (WGS) entry which is preliminary data.</text>
</comment>
<gene>
    <name evidence="8" type="ORF">CKO45_09050</name>
</gene>
<dbReference type="RefSeq" id="WP_200305491.1">
    <property type="nucleotide sequence ID" value="NZ_NRSG01000048.1"/>
</dbReference>
<dbReference type="InterPro" id="IPR018076">
    <property type="entry name" value="T2SS_GspF_dom"/>
</dbReference>
<evidence type="ECO:0000313" key="8">
    <source>
        <dbReference type="EMBL" id="MBK1658377.1"/>
    </source>
</evidence>
<comment type="subcellular location">
    <subcellularLocation>
        <location evidence="1">Cell membrane</location>
        <topology evidence="1">Multi-pass membrane protein</topology>
    </subcellularLocation>
</comment>
<evidence type="ECO:0000256" key="1">
    <source>
        <dbReference type="ARBA" id="ARBA00004651"/>
    </source>
</evidence>
<protein>
    <submittedName>
        <fullName evidence="8">Type II secretion system protein F</fullName>
    </submittedName>
</protein>
<keyword evidence="2" id="KW-1003">Cell membrane</keyword>
<feature type="transmembrane region" description="Helical" evidence="6">
    <location>
        <begin position="84"/>
        <end position="103"/>
    </location>
</feature>
<dbReference type="PANTHER" id="PTHR35007:SF1">
    <property type="entry name" value="PILUS ASSEMBLY PROTEIN"/>
    <property type="match status" value="1"/>
</dbReference>
<name>A0ABS1CV57_9PROT</name>